<sequence length="173" mass="19223">MAGFFYTVPNPCPPVADVGESMYPRFKNRGIIAPPHPLFSLREVERLKEAIRLLVEELDPLGIYLFGSGAQGLLTPESDLDLAILGSKPYPPEHLFALRAPLSLLVGREVDLIDLRQAPLPLQAQVAAFGEPLYRKSLEADRFLDLALKAYARLNEERAEILGDIQKRGKVYG</sequence>
<dbReference type="SUPFAM" id="SSF81301">
    <property type="entry name" value="Nucleotidyltransferase"/>
    <property type="match status" value="1"/>
</dbReference>
<dbReference type="NCBIfam" id="NF047752">
    <property type="entry name" value="MntA_antitoxin"/>
    <property type="match status" value="1"/>
</dbReference>
<dbReference type="Gene3D" id="3.30.460.10">
    <property type="entry name" value="Beta Polymerase, domain 2"/>
    <property type="match status" value="1"/>
</dbReference>
<accession>A0A430QXH1</accession>
<dbReference type="AlphaFoldDB" id="A0A430QXH1"/>
<reference evidence="2 3" key="1">
    <citation type="journal article" date="2019" name="Extremophiles">
        <title>Biogeography of thermophiles and predominance of Thermus scotoductus in domestic water heaters.</title>
        <authorList>
            <person name="Wilpiszeski R.L."/>
            <person name="Zhang Z."/>
            <person name="House C.H."/>
        </authorList>
    </citation>
    <scope>NUCLEOTIDE SEQUENCE [LARGE SCALE GENOMIC DNA]</scope>
    <source>
        <strain evidence="2 3">34_S34</strain>
    </source>
</reference>
<comment type="caution">
    <text evidence="2">The sequence shown here is derived from an EMBL/GenBank/DDBJ whole genome shotgun (WGS) entry which is preliminary data.</text>
</comment>
<dbReference type="InterPro" id="IPR043519">
    <property type="entry name" value="NT_sf"/>
</dbReference>
<dbReference type="CDD" id="cd05403">
    <property type="entry name" value="NT_KNTase_like"/>
    <property type="match status" value="1"/>
</dbReference>
<feature type="domain" description="Polymerase beta nucleotidyltransferase" evidence="1">
    <location>
        <begin position="51"/>
        <end position="137"/>
    </location>
</feature>
<evidence type="ECO:0000313" key="2">
    <source>
        <dbReference type="EMBL" id="RTG99786.1"/>
    </source>
</evidence>
<evidence type="ECO:0000313" key="3">
    <source>
        <dbReference type="Proteomes" id="UP000286734"/>
    </source>
</evidence>
<proteinExistence type="predicted"/>
<protein>
    <submittedName>
        <fullName evidence="2">DNA polymerase subunit beta</fullName>
    </submittedName>
</protein>
<dbReference type="PANTHER" id="PTHR43852:SF3">
    <property type="entry name" value="NUCLEOTIDYLTRANSFERASE"/>
    <property type="match status" value="1"/>
</dbReference>
<dbReference type="InterPro" id="IPR041633">
    <property type="entry name" value="Polbeta"/>
</dbReference>
<dbReference type="EMBL" id="PELP01000567">
    <property type="protein sequence ID" value="RTG99786.1"/>
    <property type="molecule type" value="Genomic_DNA"/>
</dbReference>
<organism evidence="2 3">
    <name type="scientific">Thermus scotoductus</name>
    <dbReference type="NCBI Taxonomy" id="37636"/>
    <lineage>
        <taxon>Bacteria</taxon>
        <taxon>Thermotogati</taxon>
        <taxon>Deinococcota</taxon>
        <taxon>Deinococci</taxon>
        <taxon>Thermales</taxon>
        <taxon>Thermaceae</taxon>
        <taxon>Thermus</taxon>
    </lineage>
</organism>
<dbReference type="Pfam" id="PF18765">
    <property type="entry name" value="Polbeta"/>
    <property type="match status" value="1"/>
</dbReference>
<gene>
    <name evidence="2" type="ORF">CSW47_15095</name>
</gene>
<dbReference type="InterPro" id="IPR052930">
    <property type="entry name" value="TA_antitoxin_MntA"/>
</dbReference>
<name>A0A430QXH1_THESC</name>
<dbReference type="PANTHER" id="PTHR43852">
    <property type="entry name" value="NUCLEOTIDYLTRANSFERASE"/>
    <property type="match status" value="1"/>
</dbReference>
<evidence type="ECO:0000259" key="1">
    <source>
        <dbReference type="Pfam" id="PF18765"/>
    </source>
</evidence>
<dbReference type="Proteomes" id="UP000286734">
    <property type="component" value="Unassembled WGS sequence"/>
</dbReference>